<feature type="region of interest" description="Disordered" evidence="1">
    <location>
        <begin position="44"/>
        <end position="75"/>
    </location>
</feature>
<accession>A0A4C1YSS9</accession>
<gene>
    <name evidence="2" type="ORF">EVAR_60411_1</name>
</gene>
<evidence type="ECO:0000256" key="1">
    <source>
        <dbReference type="SAM" id="MobiDB-lite"/>
    </source>
</evidence>
<feature type="region of interest" description="Disordered" evidence="1">
    <location>
        <begin position="310"/>
        <end position="348"/>
    </location>
</feature>
<reference evidence="2 3" key="1">
    <citation type="journal article" date="2019" name="Commun. Biol.">
        <title>The bagworm genome reveals a unique fibroin gene that provides high tensile strength.</title>
        <authorList>
            <person name="Kono N."/>
            <person name="Nakamura H."/>
            <person name="Ohtoshi R."/>
            <person name="Tomita M."/>
            <person name="Numata K."/>
            <person name="Arakawa K."/>
        </authorList>
    </citation>
    <scope>NUCLEOTIDE SEQUENCE [LARGE SCALE GENOMIC DNA]</scope>
</reference>
<dbReference type="EMBL" id="BGZK01001342">
    <property type="protein sequence ID" value="GBP77699.1"/>
    <property type="molecule type" value="Genomic_DNA"/>
</dbReference>
<evidence type="ECO:0000313" key="2">
    <source>
        <dbReference type="EMBL" id="GBP77699.1"/>
    </source>
</evidence>
<sequence>MARAGRRKGGAGSGGAWSQAVHKFQTGNRQIVCRESTGLSFEATTEELGPEISKRPPFETPSAPKRTSPPKPGYQKTFIEPTLHSFLMHKSVHSSMSVGSPTITRRLRLFDMRFRVFPEHDSVMVRRNESPPIGRVSKFDPTTNIKIPNDTEIDTYNYTAPCVLQSIESTVCSCAGPQKYIESPHPIDLANASAKSADLAMRRAHTSAALGVTDFNADPVSVCAPVTDSKPSPEGALHRTLYLANSQDEIRNHFLRKAICTYVRITLMTSRFSLHRTTRGGHAVVGRRATSLAHVGPSSADDKRCKFLNGTKSAAVPPPRPPARDGDGSAAGSGSTGKSRGRSPPPDEALKTCGAFECVLVSEQPIYIRIYF</sequence>
<name>A0A4C1YSS9_EUMVA</name>
<organism evidence="2 3">
    <name type="scientific">Eumeta variegata</name>
    <name type="common">Bagworm moth</name>
    <name type="synonym">Eumeta japonica</name>
    <dbReference type="NCBI Taxonomy" id="151549"/>
    <lineage>
        <taxon>Eukaryota</taxon>
        <taxon>Metazoa</taxon>
        <taxon>Ecdysozoa</taxon>
        <taxon>Arthropoda</taxon>
        <taxon>Hexapoda</taxon>
        <taxon>Insecta</taxon>
        <taxon>Pterygota</taxon>
        <taxon>Neoptera</taxon>
        <taxon>Endopterygota</taxon>
        <taxon>Lepidoptera</taxon>
        <taxon>Glossata</taxon>
        <taxon>Ditrysia</taxon>
        <taxon>Tineoidea</taxon>
        <taxon>Psychidae</taxon>
        <taxon>Oiketicinae</taxon>
        <taxon>Eumeta</taxon>
    </lineage>
</organism>
<dbReference type="Proteomes" id="UP000299102">
    <property type="component" value="Unassembled WGS sequence"/>
</dbReference>
<comment type="caution">
    <text evidence="2">The sequence shown here is derived from an EMBL/GenBank/DDBJ whole genome shotgun (WGS) entry which is preliminary data.</text>
</comment>
<keyword evidence="3" id="KW-1185">Reference proteome</keyword>
<evidence type="ECO:0000313" key="3">
    <source>
        <dbReference type="Proteomes" id="UP000299102"/>
    </source>
</evidence>
<dbReference type="AlphaFoldDB" id="A0A4C1YSS9"/>
<protein>
    <submittedName>
        <fullName evidence="2">Uncharacterized protein</fullName>
    </submittedName>
</protein>
<proteinExistence type="predicted"/>